<dbReference type="Proteomes" id="UP001500618">
    <property type="component" value="Unassembled WGS sequence"/>
</dbReference>
<feature type="transmembrane region" description="Helical" evidence="6">
    <location>
        <begin position="58"/>
        <end position="83"/>
    </location>
</feature>
<sequence length="262" mass="27605">MTAGHEFWAVAAIAQRDVIKLLRDRARLAVNLAFPIMLIAGLGTVLQSTVGKATGLDAVTVAFTGVLAASLFQSTAAGMVSIVEDRETDFSRELFVAPISRATLMAGKIAGECLVALCQGGAVVLFAVLFGVAATPSQLGRLVVPALACALLGAAFGLATVATLPNQRSAMQVFQFLIIPQYVVAGVLVPLHNLPAYLDILGWAMPLRYAVGLMREAFYAGTPGYEQVVVAGPTRDGLIVAGLFLVLLVVGTLLFSYRERNR</sequence>
<keyword evidence="9" id="KW-1185">Reference proteome</keyword>
<feature type="transmembrane region" description="Helical" evidence="6">
    <location>
        <begin position="142"/>
        <end position="164"/>
    </location>
</feature>
<keyword evidence="6" id="KW-0813">Transport</keyword>
<evidence type="ECO:0000259" key="7">
    <source>
        <dbReference type="PROSITE" id="PS51012"/>
    </source>
</evidence>
<evidence type="ECO:0000256" key="3">
    <source>
        <dbReference type="ARBA" id="ARBA00022989"/>
    </source>
</evidence>
<feature type="transmembrane region" description="Helical" evidence="6">
    <location>
        <begin position="176"/>
        <end position="198"/>
    </location>
</feature>
<comment type="subcellular location">
    <subcellularLocation>
        <location evidence="6">Cell membrane</location>
        <topology evidence="6">Multi-pass membrane protein</topology>
    </subcellularLocation>
    <subcellularLocation>
        <location evidence="1">Membrane</location>
        <topology evidence="1">Multi-pass membrane protein</topology>
    </subcellularLocation>
</comment>
<keyword evidence="6" id="KW-1003">Cell membrane</keyword>
<feature type="transmembrane region" description="Helical" evidence="6">
    <location>
        <begin position="238"/>
        <end position="257"/>
    </location>
</feature>
<evidence type="ECO:0000313" key="9">
    <source>
        <dbReference type="Proteomes" id="UP001500618"/>
    </source>
</evidence>
<dbReference type="PANTHER" id="PTHR43229">
    <property type="entry name" value="NODULATION PROTEIN J"/>
    <property type="match status" value="1"/>
</dbReference>
<keyword evidence="2 6" id="KW-0812">Transmembrane</keyword>
<dbReference type="InterPro" id="IPR047817">
    <property type="entry name" value="ABC2_TM_bact-type"/>
</dbReference>
<dbReference type="EMBL" id="BAAANY010000017">
    <property type="protein sequence ID" value="GAA1689446.1"/>
    <property type="molecule type" value="Genomic_DNA"/>
</dbReference>
<keyword evidence="3 6" id="KW-1133">Transmembrane helix</keyword>
<organism evidence="8 9">
    <name type="scientific">Fodinicola feengrottensis</name>
    <dbReference type="NCBI Taxonomy" id="435914"/>
    <lineage>
        <taxon>Bacteria</taxon>
        <taxon>Bacillati</taxon>
        <taxon>Actinomycetota</taxon>
        <taxon>Actinomycetes</taxon>
        <taxon>Mycobacteriales</taxon>
        <taxon>Fodinicola</taxon>
    </lineage>
</organism>
<name>A0ABP4TK56_9ACTN</name>
<comment type="similarity">
    <text evidence="6">Belongs to the ABC-2 integral membrane protein family.</text>
</comment>
<dbReference type="RefSeq" id="WP_344312170.1">
    <property type="nucleotide sequence ID" value="NZ_BAAANY010000017.1"/>
</dbReference>
<accession>A0ABP4TK56</accession>
<proteinExistence type="inferred from homology"/>
<keyword evidence="5" id="KW-0046">Antibiotic resistance</keyword>
<dbReference type="PIRSF" id="PIRSF006648">
    <property type="entry name" value="DrrB"/>
    <property type="match status" value="1"/>
</dbReference>
<feature type="transmembrane region" description="Helical" evidence="6">
    <location>
        <begin position="28"/>
        <end position="46"/>
    </location>
</feature>
<evidence type="ECO:0000256" key="6">
    <source>
        <dbReference type="RuleBase" id="RU361157"/>
    </source>
</evidence>
<protein>
    <recommendedName>
        <fullName evidence="6">Transport permease protein</fullName>
    </recommendedName>
</protein>
<dbReference type="InterPro" id="IPR013525">
    <property type="entry name" value="ABC2_TM"/>
</dbReference>
<reference evidence="9" key="1">
    <citation type="journal article" date="2019" name="Int. J. Syst. Evol. Microbiol.">
        <title>The Global Catalogue of Microorganisms (GCM) 10K type strain sequencing project: providing services to taxonomists for standard genome sequencing and annotation.</title>
        <authorList>
            <consortium name="The Broad Institute Genomics Platform"/>
            <consortium name="The Broad Institute Genome Sequencing Center for Infectious Disease"/>
            <person name="Wu L."/>
            <person name="Ma J."/>
        </authorList>
    </citation>
    <scope>NUCLEOTIDE SEQUENCE [LARGE SCALE GENOMIC DNA]</scope>
    <source>
        <strain evidence="9">JCM 14718</strain>
    </source>
</reference>
<comment type="caution">
    <text evidence="8">The sequence shown here is derived from an EMBL/GenBank/DDBJ whole genome shotgun (WGS) entry which is preliminary data.</text>
</comment>
<dbReference type="PROSITE" id="PS51012">
    <property type="entry name" value="ABC_TM2"/>
    <property type="match status" value="1"/>
</dbReference>
<evidence type="ECO:0000256" key="4">
    <source>
        <dbReference type="ARBA" id="ARBA00023136"/>
    </source>
</evidence>
<dbReference type="PANTHER" id="PTHR43229:SF2">
    <property type="entry name" value="NODULATION PROTEIN J"/>
    <property type="match status" value="1"/>
</dbReference>
<evidence type="ECO:0000256" key="1">
    <source>
        <dbReference type="ARBA" id="ARBA00004141"/>
    </source>
</evidence>
<dbReference type="Pfam" id="PF01061">
    <property type="entry name" value="ABC2_membrane"/>
    <property type="match status" value="1"/>
</dbReference>
<evidence type="ECO:0000256" key="5">
    <source>
        <dbReference type="ARBA" id="ARBA00023251"/>
    </source>
</evidence>
<dbReference type="InterPro" id="IPR051784">
    <property type="entry name" value="Nod_factor_ABC_transporter"/>
</dbReference>
<feature type="transmembrane region" description="Helical" evidence="6">
    <location>
        <begin position="109"/>
        <end position="130"/>
    </location>
</feature>
<gene>
    <name evidence="8" type="ORF">GCM10009765_43500</name>
</gene>
<keyword evidence="4 6" id="KW-0472">Membrane</keyword>
<feature type="domain" description="ABC transmembrane type-2" evidence="7">
    <location>
        <begin position="26"/>
        <end position="258"/>
    </location>
</feature>
<dbReference type="InterPro" id="IPR000412">
    <property type="entry name" value="ABC_2_transport"/>
</dbReference>
<evidence type="ECO:0000313" key="8">
    <source>
        <dbReference type="EMBL" id="GAA1689446.1"/>
    </source>
</evidence>
<evidence type="ECO:0000256" key="2">
    <source>
        <dbReference type="ARBA" id="ARBA00022692"/>
    </source>
</evidence>